<feature type="transmembrane region" description="Helical" evidence="8">
    <location>
        <begin position="280"/>
        <end position="301"/>
    </location>
</feature>
<dbReference type="InterPro" id="IPR036971">
    <property type="entry name" value="PDEase_catalytic_dom_sf"/>
</dbReference>
<keyword evidence="8" id="KW-0812">Transmembrane</keyword>
<dbReference type="EC" id="3.1.4.-" evidence="6"/>
<dbReference type="InterPro" id="IPR003607">
    <property type="entry name" value="HD/PDEase_dom"/>
</dbReference>
<evidence type="ECO:0000256" key="1">
    <source>
        <dbReference type="ARBA" id="ARBA00022723"/>
    </source>
</evidence>
<sequence>MSQQTANTLILNTVSNTSERESSDLTTENNPRAVASSRSQINRVSDIKYESRKSLPSPPNASALRNLTHAQSPLLASQQLYHKSLLNQATIAADIRAQKSGMNIAKSQMEPHDRQSERNERQTEPDSETQQYQLQLQQRQQQPQQQQLQQQQAFSPKISPCTSFISLDTNKDLFSSPLPKQRTRKTFGTKSIIGNTSQNNKKHNEIIQKFATVQGDAQQGPTVLQMMGNYLVFLIFLVIANQTTWAPYIRFYMAFLYAIMAFICLQFARLVNARNKKSAVMFYLSSGLPNLKMHLVLYPLLLSYDVYDYIRRNAVALLDRDGFIRQLYTANIELRKQLWREKAFDVVDLESPLTKVLQILEEVRDSEFSDATMVKEIDVIMKILNSDQLYTPDIHKSADADVGEWLKMMIQTTNNNNTSDTLVANKPQLGEKNISPITTTAVSPLKFPTPIEFFDDPIFSNLQKNFQNPSFDVHTIEITTSTASARGGVLFYIGYHLFHTHNLLAAHRIPDATLRAWLAHIELGYRSTNPYHNALHAADVTHSMNYYITRARIAQHLSHDDRFAAIMAAIIHDYMHPGVNNSFLISTRNPLAMRYNDVAVLESFHCSAVFEAMAADPSVDILAGLGVESARAVREMVVGAVLATDIASHFDWIGKFKNKVGSGSASLNLGLKGDKRLVLNMAIKCADVNNPTKPLECCKFWTEKIMEEFFRQGDEEKRLGLNVSMFMNRGATDVPKCQIGFIDFIVYPLFEVWSLFMEEDTATQMENI</sequence>
<evidence type="ECO:0000313" key="11">
    <source>
        <dbReference type="Proteomes" id="UP001211907"/>
    </source>
</evidence>
<feature type="binding site" evidence="5">
    <location>
        <position position="573"/>
    </location>
    <ligand>
        <name>Zn(2+)</name>
        <dbReference type="ChEBI" id="CHEBI:29105"/>
        <label>1</label>
    </ligand>
</feature>
<feature type="region of interest" description="Disordered" evidence="7">
    <location>
        <begin position="1"/>
        <end position="64"/>
    </location>
</feature>
<accession>A0AAD5XHJ1</accession>
<feature type="active site" description="Proton donor" evidence="3">
    <location>
        <position position="532"/>
    </location>
</feature>
<feature type="region of interest" description="Disordered" evidence="7">
    <location>
        <begin position="106"/>
        <end position="132"/>
    </location>
</feature>
<comment type="cofactor">
    <cofactor evidence="6">
        <name>a divalent metal cation</name>
        <dbReference type="ChEBI" id="CHEBI:60240"/>
    </cofactor>
    <text evidence="6">Binds 2 divalent metal cations per subunit. Site 1 may preferentially bind zinc ions, while site 2 has a preference for magnesium and/or manganese ions.</text>
</comment>
<dbReference type="AlphaFoldDB" id="A0AAD5XHJ1"/>
<evidence type="ECO:0000256" key="3">
    <source>
        <dbReference type="PIRSR" id="PIRSR623088-1"/>
    </source>
</evidence>
<keyword evidence="11" id="KW-1185">Reference proteome</keyword>
<dbReference type="InterPro" id="IPR023174">
    <property type="entry name" value="PDEase_CS"/>
</dbReference>
<feature type="binding site" evidence="4">
    <location>
        <position position="573"/>
    </location>
    <ligand>
        <name>AMP</name>
        <dbReference type="ChEBI" id="CHEBI:456215"/>
    </ligand>
</feature>
<feature type="compositionally biased region" description="Basic and acidic residues" evidence="7">
    <location>
        <begin position="109"/>
        <end position="124"/>
    </location>
</feature>
<evidence type="ECO:0000313" key="10">
    <source>
        <dbReference type="EMBL" id="KAJ3126075.1"/>
    </source>
</evidence>
<dbReference type="InterPro" id="IPR023088">
    <property type="entry name" value="PDEase"/>
</dbReference>
<dbReference type="Gene3D" id="1.10.1300.10">
    <property type="entry name" value="3'5'-cyclic nucleotide phosphodiesterase, catalytic domain"/>
    <property type="match status" value="1"/>
</dbReference>
<dbReference type="SUPFAM" id="SSF109604">
    <property type="entry name" value="HD-domain/PDEase-like"/>
    <property type="match status" value="1"/>
</dbReference>
<comment type="caution">
    <text evidence="10">The sequence shown here is derived from an EMBL/GenBank/DDBJ whole genome shotgun (WGS) entry which is preliminary data.</text>
</comment>
<feature type="compositionally biased region" description="Polar residues" evidence="7">
    <location>
        <begin position="1"/>
        <end position="17"/>
    </location>
</feature>
<keyword evidence="2 6" id="KW-0378">Hydrolase</keyword>
<keyword evidence="1 5" id="KW-0479">Metal-binding</keyword>
<dbReference type="PRINTS" id="PR00387">
    <property type="entry name" value="PDIESTERASE1"/>
</dbReference>
<evidence type="ECO:0000256" key="2">
    <source>
        <dbReference type="ARBA" id="ARBA00022801"/>
    </source>
</evidence>
<evidence type="ECO:0000256" key="6">
    <source>
        <dbReference type="RuleBase" id="RU363067"/>
    </source>
</evidence>
<feature type="non-terminal residue" evidence="10">
    <location>
        <position position="768"/>
    </location>
</feature>
<feature type="transmembrane region" description="Helical" evidence="8">
    <location>
        <begin position="251"/>
        <end position="268"/>
    </location>
</feature>
<protein>
    <recommendedName>
        <fullName evidence="6">Phosphodiesterase</fullName>
        <ecNumber evidence="6">3.1.4.-</ecNumber>
    </recommendedName>
</protein>
<dbReference type="Pfam" id="PF00233">
    <property type="entry name" value="PDEase_I"/>
    <property type="match status" value="1"/>
</dbReference>
<dbReference type="GO" id="GO:0046872">
    <property type="term" value="F:metal ion binding"/>
    <property type="evidence" value="ECO:0007669"/>
    <property type="project" value="UniProtKB-KW"/>
</dbReference>
<feature type="compositionally biased region" description="Polar residues" evidence="7">
    <location>
        <begin position="24"/>
        <end position="43"/>
    </location>
</feature>
<comment type="similarity">
    <text evidence="6">Belongs to the cyclic nucleotide phosphodiesterase family.</text>
</comment>
<evidence type="ECO:0000256" key="4">
    <source>
        <dbReference type="PIRSR" id="PIRSR623088-2"/>
    </source>
</evidence>
<dbReference type="PROSITE" id="PS00126">
    <property type="entry name" value="PDEASE_I_1"/>
    <property type="match status" value="1"/>
</dbReference>
<organism evidence="10 11">
    <name type="scientific">Physocladia obscura</name>
    <dbReference type="NCBI Taxonomy" id="109957"/>
    <lineage>
        <taxon>Eukaryota</taxon>
        <taxon>Fungi</taxon>
        <taxon>Fungi incertae sedis</taxon>
        <taxon>Chytridiomycota</taxon>
        <taxon>Chytridiomycota incertae sedis</taxon>
        <taxon>Chytridiomycetes</taxon>
        <taxon>Chytridiales</taxon>
        <taxon>Chytriomycetaceae</taxon>
        <taxon>Physocladia</taxon>
    </lineage>
</organism>
<feature type="domain" description="PDEase" evidence="9">
    <location>
        <begin position="449"/>
        <end position="768"/>
    </location>
</feature>
<feature type="transmembrane region" description="Helical" evidence="8">
    <location>
        <begin position="227"/>
        <end position="245"/>
    </location>
</feature>
<feature type="binding site" evidence="5">
    <location>
        <position position="536"/>
    </location>
    <ligand>
        <name>Zn(2+)</name>
        <dbReference type="ChEBI" id="CHEBI:29105"/>
        <label>1</label>
    </ligand>
</feature>
<dbReference type="InterPro" id="IPR002073">
    <property type="entry name" value="PDEase_catalytic_dom"/>
</dbReference>
<feature type="binding site" evidence="4">
    <location>
        <position position="738"/>
    </location>
    <ligand>
        <name>AMP</name>
        <dbReference type="ChEBI" id="CHEBI:456215"/>
    </ligand>
</feature>
<evidence type="ECO:0000256" key="7">
    <source>
        <dbReference type="SAM" id="MobiDB-lite"/>
    </source>
</evidence>
<evidence type="ECO:0000259" key="9">
    <source>
        <dbReference type="PROSITE" id="PS51845"/>
    </source>
</evidence>
<dbReference type="EMBL" id="JADGJH010000577">
    <property type="protein sequence ID" value="KAJ3126075.1"/>
    <property type="molecule type" value="Genomic_DNA"/>
</dbReference>
<name>A0AAD5XHJ1_9FUNG</name>
<evidence type="ECO:0000256" key="8">
    <source>
        <dbReference type="SAM" id="Phobius"/>
    </source>
</evidence>
<keyword evidence="8" id="KW-0472">Membrane</keyword>
<keyword evidence="8" id="KW-1133">Transmembrane helix</keyword>
<reference evidence="10" key="1">
    <citation type="submission" date="2020-05" db="EMBL/GenBank/DDBJ databases">
        <title>Phylogenomic resolution of chytrid fungi.</title>
        <authorList>
            <person name="Stajich J.E."/>
            <person name="Amses K."/>
            <person name="Simmons R."/>
            <person name="Seto K."/>
            <person name="Myers J."/>
            <person name="Bonds A."/>
            <person name="Quandt C.A."/>
            <person name="Barry K."/>
            <person name="Liu P."/>
            <person name="Grigoriev I."/>
            <person name="Longcore J.E."/>
            <person name="James T.Y."/>
        </authorList>
    </citation>
    <scope>NUCLEOTIDE SEQUENCE</scope>
    <source>
        <strain evidence="10">JEL0513</strain>
    </source>
</reference>
<dbReference type="Proteomes" id="UP001211907">
    <property type="component" value="Unassembled WGS sequence"/>
</dbReference>
<feature type="binding site" evidence="5">
    <location>
        <position position="572"/>
    </location>
    <ligand>
        <name>Zn(2+)</name>
        <dbReference type="ChEBI" id="CHEBI:29105"/>
        <label>1</label>
    </ligand>
</feature>
<feature type="binding site" evidence="4">
    <location>
        <position position="687"/>
    </location>
    <ligand>
        <name>AMP</name>
        <dbReference type="ChEBI" id="CHEBI:456215"/>
    </ligand>
</feature>
<feature type="binding site" evidence="5">
    <location>
        <position position="687"/>
    </location>
    <ligand>
        <name>Zn(2+)</name>
        <dbReference type="ChEBI" id="CHEBI:29105"/>
        <label>1</label>
    </ligand>
</feature>
<evidence type="ECO:0000256" key="5">
    <source>
        <dbReference type="PIRSR" id="PIRSR623088-3"/>
    </source>
</evidence>
<dbReference type="PROSITE" id="PS51845">
    <property type="entry name" value="PDEASE_I_2"/>
    <property type="match status" value="1"/>
</dbReference>
<feature type="binding site" evidence="5">
    <location>
        <position position="573"/>
    </location>
    <ligand>
        <name>Zn(2+)</name>
        <dbReference type="ChEBI" id="CHEBI:29105"/>
        <label>2</label>
    </ligand>
</feature>
<dbReference type="CDD" id="cd00077">
    <property type="entry name" value="HDc"/>
    <property type="match status" value="1"/>
</dbReference>
<dbReference type="GO" id="GO:0004114">
    <property type="term" value="F:3',5'-cyclic-nucleotide phosphodiesterase activity"/>
    <property type="evidence" value="ECO:0007669"/>
    <property type="project" value="InterPro"/>
</dbReference>
<gene>
    <name evidence="10" type="primary">PDE7A_1</name>
    <name evidence="10" type="ORF">HK100_010452</name>
</gene>
<dbReference type="PANTHER" id="PTHR11347">
    <property type="entry name" value="CYCLIC NUCLEOTIDE PHOSPHODIESTERASE"/>
    <property type="match status" value="1"/>
</dbReference>
<dbReference type="GO" id="GO:0007165">
    <property type="term" value="P:signal transduction"/>
    <property type="evidence" value="ECO:0007669"/>
    <property type="project" value="InterPro"/>
</dbReference>
<proteinExistence type="inferred from homology"/>
<feature type="binding site" evidence="4">
    <location>
        <begin position="532"/>
        <end position="536"/>
    </location>
    <ligand>
        <name>AMP</name>
        <dbReference type="ChEBI" id="CHEBI:456215"/>
    </ligand>
</feature>